<keyword evidence="9" id="KW-0175">Coiled coil</keyword>
<comment type="similarity">
    <text evidence="2">Belongs to the UQCRH/QCR6 family.</text>
</comment>
<keyword evidence="11" id="KW-1185">Reference proteome</keyword>
<dbReference type="GO" id="GO:0005743">
    <property type="term" value="C:mitochondrial inner membrane"/>
    <property type="evidence" value="ECO:0007669"/>
    <property type="project" value="UniProtKB-SubCell"/>
</dbReference>
<dbReference type="Proteomes" id="UP000887574">
    <property type="component" value="Unplaced"/>
</dbReference>
<evidence type="ECO:0000256" key="4">
    <source>
        <dbReference type="ARBA" id="ARBA00022660"/>
    </source>
</evidence>
<reference evidence="12" key="1">
    <citation type="submission" date="2022-11" db="UniProtKB">
        <authorList>
            <consortium name="WormBaseParasite"/>
        </authorList>
    </citation>
    <scope>IDENTIFICATION</scope>
</reference>
<evidence type="ECO:0000313" key="12">
    <source>
        <dbReference type="WBParaSite" id="jg3683"/>
    </source>
</evidence>
<dbReference type="AlphaFoldDB" id="A0A915EA45"/>
<dbReference type="PANTHER" id="PTHR15644:SF2">
    <property type="entry name" value="OSTEOPETROSIS-ASSOCIATED TRANSMEMBRANE PROTEIN 1"/>
    <property type="match status" value="1"/>
</dbReference>
<keyword evidence="7" id="KW-0496">Mitochondrion</keyword>
<evidence type="ECO:0000256" key="2">
    <source>
        <dbReference type="ARBA" id="ARBA00006498"/>
    </source>
</evidence>
<dbReference type="Pfam" id="PF02320">
    <property type="entry name" value="UCR_hinge"/>
    <property type="match status" value="1"/>
</dbReference>
<evidence type="ECO:0000256" key="7">
    <source>
        <dbReference type="ARBA" id="ARBA00023128"/>
    </source>
</evidence>
<protein>
    <submittedName>
        <fullName evidence="12">Ubiquinol-cytochrome C reductase hinge domain-containing protein</fullName>
    </submittedName>
</protein>
<evidence type="ECO:0000259" key="10">
    <source>
        <dbReference type="Pfam" id="PF02320"/>
    </source>
</evidence>
<keyword evidence="8" id="KW-0472">Membrane</keyword>
<sequence length="208" mass="24065">MKIVEFEGVLSIDNKTCSSVIYSNYLVSYANELSVALTNSIWEHSRCSSCLEIVWDFEKMNSTIAYDVKTIKFESVLNSWRNCVTNYSLSTDQKNSTICVECGKEFDSLFDYYWKIYTSPGVDFCIDVVENNNERYMALCTVFGLVLMIRGMSTDIMINDSGFEENVDQLSQYRERCAEHAAKFKEILEECNERVNSKKQTLETCQQR</sequence>
<keyword evidence="3" id="KW-0813">Transport</keyword>
<dbReference type="GO" id="GO:0005829">
    <property type="term" value="C:cytosol"/>
    <property type="evidence" value="ECO:0007669"/>
    <property type="project" value="TreeGrafter"/>
</dbReference>
<evidence type="ECO:0000256" key="6">
    <source>
        <dbReference type="ARBA" id="ARBA00022982"/>
    </source>
</evidence>
<evidence type="ECO:0000313" key="11">
    <source>
        <dbReference type="Proteomes" id="UP000887574"/>
    </source>
</evidence>
<comment type="subcellular location">
    <subcellularLocation>
        <location evidence="1">Mitochondrion inner membrane</location>
    </subcellularLocation>
</comment>
<feature type="domain" description="Ubiquinol-cytochrome C reductase hinge" evidence="10">
    <location>
        <begin position="168"/>
        <end position="206"/>
    </location>
</feature>
<dbReference type="WBParaSite" id="jg3683">
    <property type="protein sequence ID" value="jg3683"/>
    <property type="gene ID" value="jg3683"/>
</dbReference>
<accession>A0A915EA45</accession>
<evidence type="ECO:0000256" key="5">
    <source>
        <dbReference type="ARBA" id="ARBA00022792"/>
    </source>
</evidence>
<dbReference type="InterPro" id="IPR019172">
    <property type="entry name" value="Osteopetrosis-assoc_TM_1"/>
</dbReference>
<organism evidence="11 12">
    <name type="scientific">Ditylenchus dipsaci</name>
    <dbReference type="NCBI Taxonomy" id="166011"/>
    <lineage>
        <taxon>Eukaryota</taxon>
        <taxon>Metazoa</taxon>
        <taxon>Ecdysozoa</taxon>
        <taxon>Nematoda</taxon>
        <taxon>Chromadorea</taxon>
        <taxon>Rhabditida</taxon>
        <taxon>Tylenchina</taxon>
        <taxon>Tylenchomorpha</taxon>
        <taxon>Sphaerularioidea</taxon>
        <taxon>Anguinidae</taxon>
        <taxon>Anguininae</taxon>
        <taxon>Ditylenchus</taxon>
    </lineage>
</organism>
<keyword evidence="6" id="KW-0249">Electron transport</keyword>
<keyword evidence="4" id="KW-0679">Respiratory chain</keyword>
<evidence type="ECO:0000256" key="3">
    <source>
        <dbReference type="ARBA" id="ARBA00022448"/>
    </source>
</evidence>
<dbReference type="InterPro" id="IPR036811">
    <property type="entry name" value="Ubol_cytC_Rdtase_hinge_dom_sf"/>
</dbReference>
<dbReference type="Pfam" id="PF09777">
    <property type="entry name" value="OSTMP1"/>
    <property type="match status" value="1"/>
</dbReference>
<evidence type="ECO:0000256" key="1">
    <source>
        <dbReference type="ARBA" id="ARBA00004273"/>
    </source>
</evidence>
<proteinExistence type="inferred from homology"/>
<keyword evidence="5" id="KW-0999">Mitochondrion inner membrane</keyword>
<dbReference type="Gene3D" id="1.10.287.20">
    <property type="entry name" value="Ubiquinol-cytochrome C reductase hinge domain"/>
    <property type="match status" value="1"/>
</dbReference>
<evidence type="ECO:0000256" key="8">
    <source>
        <dbReference type="ARBA" id="ARBA00023136"/>
    </source>
</evidence>
<evidence type="ECO:0000256" key="9">
    <source>
        <dbReference type="SAM" id="Coils"/>
    </source>
</evidence>
<dbReference type="SUPFAM" id="SSF81531">
    <property type="entry name" value="Non-heme 11 kDa protein of cytochrome bc1 complex (Ubiquinol-cytochrome c reductase)"/>
    <property type="match status" value="1"/>
</dbReference>
<feature type="coiled-coil region" evidence="9">
    <location>
        <begin position="170"/>
        <end position="208"/>
    </location>
</feature>
<name>A0A915EA45_9BILA</name>
<dbReference type="InterPro" id="IPR023184">
    <property type="entry name" value="Ubol_cytC_Rdtase_hinge_dom"/>
</dbReference>
<dbReference type="PANTHER" id="PTHR15644">
    <property type="entry name" value="OSTEOPETROSIS ASSOCIATED TRANSMEMBRANE PROTEIN 1"/>
    <property type="match status" value="1"/>
</dbReference>